<dbReference type="Proteomes" id="UP000789396">
    <property type="component" value="Unassembled WGS sequence"/>
</dbReference>
<dbReference type="EMBL" id="CAJVPZ010043965">
    <property type="protein sequence ID" value="CAG8766697.1"/>
    <property type="molecule type" value="Genomic_DNA"/>
</dbReference>
<keyword evidence="2" id="KW-1185">Reference proteome</keyword>
<dbReference type="OrthoDB" id="2422453at2759"/>
<dbReference type="AlphaFoldDB" id="A0A9N9J728"/>
<organism evidence="1 2">
    <name type="scientific">Racocetra fulgida</name>
    <dbReference type="NCBI Taxonomy" id="60492"/>
    <lineage>
        <taxon>Eukaryota</taxon>
        <taxon>Fungi</taxon>
        <taxon>Fungi incertae sedis</taxon>
        <taxon>Mucoromycota</taxon>
        <taxon>Glomeromycotina</taxon>
        <taxon>Glomeromycetes</taxon>
        <taxon>Diversisporales</taxon>
        <taxon>Gigasporaceae</taxon>
        <taxon>Racocetra</taxon>
    </lineage>
</organism>
<evidence type="ECO:0000313" key="1">
    <source>
        <dbReference type="EMBL" id="CAG8766697.1"/>
    </source>
</evidence>
<feature type="non-terminal residue" evidence="1">
    <location>
        <position position="54"/>
    </location>
</feature>
<gene>
    <name evidence="1" type="ORF">RFULGI_LOCUS14749</name>
</gene>
<proteinExistence type="predicted"/>
<accession>A0A9N9J728</accession>
<name>A0A9N9J728_9GLOM</name>
<feature type="non-terminal residue" evidence="1">
    <location>
        <position position="1"/>
    </location>
</feature>
<comment type="caution">
    <text evidence="1">The sequence shown here is derived from an EMBL/GenBank/DDBJ whole genome shotgun (WGS) entry which is preliminary data.</text>
</comment>
<sequence>NRMENRLNDIRTYVQRLAAVLDPGELILLDCDQVTLQVADQEVSENIVIPERKT</sequence>
<protein>
    <submittedName>
        <fullName evidence="1">9102_t:CDS:1</fullName>
    </submittedName>
</protein>
<reference evidence="1" key="1">
    <citation type="submission" date="2021-06" db="EMBL/GenBank/DDBJ databases">
        <authorList>
            <person name="Kallberg Y."/>
            <person name="Tangrot J."/>
            <person name="Rosling A."/>
        </authorList>
    </citation>
    <scope>NUCLEOTIDE SEQUENCE</scope>
    <source>
        <strain evidence="1">IN212</strain>
    </source>
</reference>
<evidence type="ECO:0000313" key="2">
    <source>
        <dbReference type="Proteomes" id="UP000789396"/>
    </source>
</evidence>